<keyword evidence="2" id="KW-0812">Transmembrane</keyword>
<name>A0A7D5TA57_9EURY</name>
<dbReference type="KEGG" id="hpel:HZS54_05100"/>
<reference evidence="3 4" key="1">
    <citation type="submission" date="2020-07" db="EMBL/GenBank/DDBJ databases">
        <title>Halosimplex litoreum sp. nov. and Halosimplex rubrum sp. nov., isolated from different salt environments.</title>
        <authorList>
            <person name="Cui H."/>
        </authorList>
    </citation>
    <scope>NUCLEOTIDE SEQUENCE [LARGE SCALE GENOMIC DNA]</scope>
    <source>
        <strain evidence="3 4">R2</strain>
    </source>
</reference>
<feature type="transmembrane region" description="Helical" evidence="2">
    <location>
        <begin position="12"/>
        <end position="33"/>
    </location>
</feature>
<keyword evidence="4" id="KW-1185">Reference proteome</keyword>
<feature type="region of interest" description="Disordered" evidence="1">
    <location>
        <begin position="50"/>
        <end position="69"/>
    </location>
</feature>
<evidence type="ECO:0000313" key="3">
    <source>
        <dbReference type="EMBL" id="QLH81053.1"/>
    </source>
</evidence>
<evidence type="ECO:0000256" key="2">
    <source>
        <dbReference type="SAM" id="Phobius"/>
    </source>
</evidence>
<evidence type="ECO:0000256" key="1">
    <source>
        <dbReference type="SAM" id="MobiDB-lite"/>
    </source>
</evidence>
<feature type="compositionally biased region" description="Basic and acidic residues" evidence="1">
    <location>
        <begin position="56"/>
        <end position="69"/>
    </location>
</feature>
<dbReference type="GeneID" id="56081943"/>
<protein>
    <recommendedName>
        <fullName evidence="5">Preprotein translocase subunit TatA</fullName>
    </recommendedName>
</protein>
<accession>A0A7D5TA57</accession>
<dbReference type="RefSeq" id="WP_179920865.1">
    <property type="nucleotide sequence ID" value="NZ_CP058909.1"/>
</dbReference>
<dbReference type="AlphaFoldDB" id="A0A7D5TA57"/>
<keyword evidence="2" id="KW-0472">Membrane</keyword>
<gene>
    <name evidence="3" type="ORF">HZS54_05100</name>
</gene>
<organism evidence="3 4">
    <name type="scientific">Halosimplex pelagicum</name>
    <dbReference type="NCBI Taxonomy" id="869886"/>
    <lineage>
        <taxon>Archaea</taxon>
        <taxon>Methanobacteriati</taxon>
        <taxon>Methanobacteriota</taxon>
        <taxon>Stenosarchaea group</taxon>
        <taxon>Halobacteria</taxon>
        <taxon>Halobacteriales</taxon>
        <taxon>Haloarculaceae</taxon>
        <taxon>Halosimplex</taxon>
    </lineage>
</organism>
<dbReference type="Proteomes" id="UP000509346">
    <property type="component" value="Chromosome"/>
</dbReference>
<proteinExistence type="predicted"/>
<sequence>MVPLLILGLTELIVVLVNLGIVAGVIGGVVYLVRRVTDSGDDERIEELEAEVEELREERDSGERTSGDG</sequence>
<evidence type="ECO:0000313" key="4">
    <source>
        <dbReference type="Proteomes" id="UP000509346"/>
    </source>
</evidence>
<evidence type="ECO:0008006" key="5">
    <source>
        <dbReference type="Google" id="ProtNLM"/>
    </source>
</evidence>
<dbReference type="EMBL" id="CP058909">
    <property type="protein sequence ID" value="QLH81053.1"/>
    <property type="molecule type" value="Genomic_DNA"/>
</dbReference>
<keyword evidence="2" id="KW-1133">Transmembrane helix</keyword>